<keyword evidence="2" id="KW-1185">Reference proteome</keyword>
<organism evidence="1 2">
    <name type="scientific">Arcticibacter pallidicorallinus</name>
    <dbReference type="NCBI Taxonomy" id="1259464"/>
    <lineage>
        <taxon>Bacteria</taxon>
        <taxon>Pseudomonadati</taxon>
        <taxon>Bacteroidota</taxon>
        <taxon>Sphingobacteriia</taxon>
        <taxon>Sphingobacteriales</taxon>
        <taxon>Sphingobacteriaceae</taxon>
        <taxon>Arcticibacter</taxon>
    </lineage>
</organism>
<proteinExistence type="predicted"/>
<name>A0A2T0TYT7_9SPHI</name>
<dbReference type="RefSeq" id="WP_106294114.1">
    <property type="nucleotide sequence ID" value="NZ_PVTH01000008.1"/>
</dbReference>
<sequence length="305" mass="34996">MSRIVLLLLLVAGLGNVVLGQRPLTDTQSSRLNAYQDTLKELAYKVINSPDQAERYESNALMVRKLVRALQIQNSYSFDFDSLKSLSIQRSPDNAFRIFTWHVMNQNGTYRFYGAVQMKSSEQLQLHPLVDYSNNITSPQDTLLDNNHWLGSQYYKIVPVTKNTSTPYYILLGWKGNNVKSTKKVIEVLHFKGGKPIFGMPVFEGKAAFNGKQRIIFEYSRSTSMMLNYEPEENRIVFDHLAAPSPEMESNPAFFGPDLSYDALKFANGRWKLTENVELTNRESEIDDLYIDPRKRSTDIINKLK</sequence>
<evidence type="ECO:0000313" key="2">
    <source>
        <dbReference type="Proteomes" id="UP000238034"/>
    </source>
</evidence>
<protein>
    <submittedName>
        <fullName evidence="1">Uncharacterized protein</fullName>
    </submittedName>
</protein>
<gene>
    <name evidence="1" type="ORF">B0I27_10848</name>
</gene>
<accession>A0A2T0TYT7</accession>
<comment type="caution">
    <text evidence="1">The sequence shown here is derived from an EMBL/GenBank/DDBJ whole genome shotgun (WGS) entry which is preliminary data.</text>
</comment>
<evidence type="ECO:0000313" key="1">
    <source>
        <dbReference type="EMBL" id="PRY50842.1"/>
    </source>
</evidence>
<dbReference type="OrthoDB" id="788168at2"/>
<dbReference type="Proteomes" id="UP000238034">
    <property type="component" value="Unassembled WGS sequence"/>
</dbReference>
<dbReference type="AlphaFoldDB" id="A0A2T0TYT7"/>
<reference evidence="1 2" key="1">
    <citation type="submission" date="2018-03" db="EMBL/GenBank/DDBJ databases">
        <title>Genomic Encyclopedia of Type Strains, Phase III (KMG-III): the genomes of soil and plant-associated and newly described type strains.</title>
        <authorList>
            <person name="Whitman W."/>
        </authorList>
    </citation>
    <scope>NUCLEOTIDE SEQUENCE [LARGE SCALE GENOMIC DNA]</scope>
    <source>
        <strain evidence="1 2">CGMCC 1.9313</strain>
    </source>
</reference>
<dbReference type="EMBL" id="PVTH01000008">
    <property type="protein sequence ID" value="PRY50842.1"/>
    <property type="molecule type" value="Genomic_DNA"/>
</dbReference>